<dbReference type="InterPro" id="IPR023214">
    <property type="entry name" value="HAD_sf"/>
</dbReference>
<evidence type="ECO:0000313" key="1">
    <source>
        <dbReference type="EMBL" id="SIT24864.1"/>
    </source>
</evidence>
<protein>
    <recommendedName>
        <fullName evidence="3">HAD superfamily, subfamily IIIB (Acid phosphatase)</fullName>
    </recommendedName>
</protein>
<dbReference type="EMBL" id="FTOV01000015">
    <property type="protein sequence ID" value="SIT24864.1"/>
    <property type="molecule type" value="Genomic_DNA"/>
</dbReference>
<sequence length="152" mass="17726">MKISFDLDDTIISNNRFPLEKETFWAKIIGCERIRSGTVALFKALRNRKHAIYIYTNSYRSTLKIKLMFLSYSIPIDFIINQQLHDRRVIRKGKNVSKFPPEFGIDIHIDDSAGIEMEGKKFGFKTIIISPDEGDWSNVILKKIDEFGMIYE</sequence>
<dbReference type="AlphaFoldDB" id="A0A1N7QQ06"/>
<dbReference type="STRING" id="373672.SAMN05421785_11534"/>
<dbReference type="Proteomes" id="UP000185781">
    <property type="component" value="Unassembled WGS sequence"/>
</dbReference>
<evidence type="ECO:0000313" key="2">
    <source>
        <dbReference type="Proteomes" id="UP000185781"/>
    </source>
</evidence>
<evidence type="ECO:0008006" key="3">
    <source>
        <dbReference type="Google" id="ProtNLM"/>
    </source>
</evidence>
<dbReference type="CDD" id="cd01427">
    <property type="entry name" value="HAD_like"/>
    <property type="match status" value="1"/>
</dbReference>
<gene>
    <name evidence="1" type="ORF">SAMN05421785_11534</name>
</gene>
<organism evidence="1 2">
    <name type="scientific">Chryseobacterium gambrini</name>
    <dbReference type="NCBI Taxonomy" id="373672"/>
    <lineage>
        <taxon>Bacteria</taxon>
        <taxon>Pseudomonadati</taxon>
        <taxon>Bacteroidota</taxon>
        <taxon>Flavobacteriia</taxon>
        <taxon>Flavobacteriales</taxon>
        <taxon>Weeksellaceae</taxon>
        <taxon>Chryseobacterium group</taxon>
        <taxon>Chryseobacterium</taxon>
    </lineage>
</organism>
<accession>A0A1N7QQ06</accession>
<reference evidence="1 2" key="1">
    <citation type="submission" date="2017-01" db="EMBL/GenBank/DDBJ databases">
        <authorList>
            <person name="Mah S.A."/>
            <person name="Swanson W.J."/>
            <person name="Moy G.W."/>
            <person name="Vacquier V.D."/>
        </authorList>
    </citation>
    <scope>NUCLEOTIDE SEQUENCE [LARGE SCALE GENOMIC DNA]</scope>
    <source>
        <strain evidence="1 2">DSM 18014</strain>
    </source>
</reference>
<dbReference type="SUPFAM" id="SSF56784">
    <property type="entry name" value="HAD-like"/>
    <property type="match status" value="1"/>
</dbReference>
<proteinExistence type="predicted"/>
<dbReference type="RefSeq" id="WP_076395737.1">
    <property type="nucleotide sequence ID" value="NZ_FTOV01000015.1"/>
</dbReference>
<dbReference type="OrthoDB" id="5431593at2"/>
<dbReference type="Gene3D" id="3.40.50.1000">
    <property type="entry name" value="HAD superfamily/HAD-like"/>
    <property type="match status" value="1"/>
</dbReference>
<name>A0A1N7QQ06_9FLAO</name>
<dbReference type="InterPro" id="IPR036412">
    <property type="entry name" value="HAD-like_sf"/>
</dbReference>